<dbReference type="GO" id="GO:0016491">
    <property type="term" value="F:oxidoreductase activity"/>
    <property type="evidence" value="ECO:0007669"/>
    <property type="project" value="UniProtKB-KW"/>
</dbReference>
<evidence type="ECO:0000256" key="9">
    <source>
        <dbReference type="ARBA" id="ARBA00022692"/>
    </source>
</evidence>
<keyword evidence="18" id="KW-1015">Disulfide bond</keyword>
<evidence type="ECO:0000256" key="19">
    <source>
        <dbReference type="ARBA" id="ARBA00029351"/>
    </source>
</evidence>
<dbReference type="OrthoDB" id="9767869at2"/>
<evidence type="ECO:0000256" key="15">
    <source>
        <dbReference type="ARBA" id="ARBA00023004"/>
    </source>
</evidence>
<keyword evidence="15" id="KW-0408">Iron</keyword>
<comment type="catalytic activity">
    <reaction evidence="19 20">
        <text>a quinol + 2 Fe(III)-[cytochrome c](out) = a quinone + 2 Fe(II)-[cytochrome c](out) + 2 H(+)(out)</text>
        <dbReference type="Rhea" id="RHEA:11484"/>
        <dbReference type="Rhea" id="RHEA-COMP:10350"/>
        <dbReference type="Rhea" id="RHEA-COMP:14399"/>
        <dbReference type="ChEBI" id="CHEBI:15378"/>
        <dbReference type="ChEBI" id="CHEBI:24646"/>
        <dbReference type="ChEBI" id="CHEBI:29033"/>
        <dbReference type="ChEBI" id="CHEBI:29034"/>
        <dbReference type="ChEBI" id="CHEBI:132124"/>
        <dbReference type="EC" id="7.1.1.8"/>
    </reaction>
</comment>
<name>A0A149W177_9PROT</name>
<comment type="function">
    <text evidence="1">Component of the ubiquinol-cytochrome c reductase complex (complex III or cytochrome b-c1 complex), which is a respiratory chain that generates an electrochemical potential coupled to ATP synthesis.</text>
</comment>
<dbReference type="CDD" id="cd03470">
    <property type="entry name" value="Rieske_cytochrome_bc1"/>
    <property type="match status" value="1"/>
</dbReference>
<evidence type="ECO:0000256" key="17">
    <source>
        <dbReference type="ARBA" id="ARBA00023136"/>
    </source>
</evidence>
<feature type="transmembrane region" description="Helical" evidence="20">
    <location>
        <begin position="12"/>
        <end position="35"/>
    </location>
</feature>
<evidence type="ECO:0000256" key="20">
    <source>
        <dbReference type="RuleBase" id="RU004494"/>
    </source>
</evidence>
<proteinExistence type="inferred from homology"/>
<dbReference type="InterPro" id="IPR006311">
    <property type="entry name" value="TAT_signal"/>
</dbReference>
<dbReference type="AlphaFoldDB" id="A0A149W177"/>
<accession>A0A149W177</accession>
<organism evidence="23 24">
    <name type="scientific">Ferrovum myxofaciens</name>
    <dbReference type="NCBI Taxonomy" id="416213"/>
    <lineage>
        <taxon>Bacteria</taxon>
        <taxon>Pseudomonadati</taxon>
        <taxon>Pseudomonadota</taxon>
        <taxon>Betaproteobacteria</taxon>
        <taxon>Ferrovales</taxon>
        <taxon>Ferrovaceae</taxon>
        <taxon>Ferrovum</taxon>
    </lineage>
</organism>
<dbReference type="SUPFAM" id="SSF50022">
    <property type="entry name" value="ISP domain"/>
    <property type="match status" value="1"/>
</dbReference>
<keyword evidence="11" id="KW-0479">Metal-binding</keyword>
<dbReference type="Proteomes" id="UP000075653">
    <property type="component" value="Unassembled WGS sequence"/>
</dbReference>
<comment type="caution">
    <text evidence="23">The sequence shown here is derived from an EMBL/GenBank/DDBJ whole genome shotgun (WGS) entry which is preliminary data.</text>
</comment>
<comment type="similarity">
    <text evidence="3">Belongs to the Rieske iron-sulfur protein family.</text>
</comment>
<keyword evidence="14 20" id="KW-1133">Transmembrane helix</keyword>
<evidence type="ECO:0000256" key="13">
    <source>
        <dbReference type="ARBA" id="ARBA00022982"/>
    </source>
</evidence>
<keyword evidence="13 20" id="KW-0249">Electron transport</keyword>
<evidence type="ECO:0000256" key="6">
    <source>
        <dbReference type="ARBA" id="ARBA00019816"/>
    </source>
</evidence>
<dbReference type="InterPro" id="IPR019470">
    <property type="entry name" value="Ubiq_cytC_Rdtase_Fe-S_su_TAT"/>
</dbReference>
<keyword evidence="8" id="KW-1003">Cell membrane</keyword>
<dbReference type="Pfam" id="PF00355">
    <property type="entry name" value="Rieske"/>
    <property type="match status" value="1"/>
</dbReference>
<evidence type="ECO:0000256" key="1">
    <source>
        <dbReference type="ARBA" id="ARBA00002444"/>
    </source>
</evidence>
<evidence type="ECO:0000256" key="18">
    <source>
        <dbReference type="ARBA" id="ARBA00023157"/>
    </source>
</evidence>
<evidence type="ECO:0000256" key="4">
    <source>
        <dbReference type="ARBA" id="ARBA00011649"/>
    </source>
</evidence>
<dbReference type="InterPro" id="IPR036922">
    <property type="entry name" value="Rieske_2Fe-2S_sf"/>
</dbReference>
<evidence type="ECO:0000256" key="10">
    <source>
        <dbReference type="ARBA" id="ARBA00022714"/>
    </source>
</evidence>
<evidence type="ECO:0000313" key="23">
    <source>
        <dbReference type="EMBL" id="KXW59225.1"/>
    </source>
</evidence>
<comment type="subunit">
    <text evidence="4 21">The main subunits of complex b-c1 are: cytochrome b, cytochrome c1 and the Rieske protein.</text>
</comment>
<comment type="cofactor">
    <cofactor evidence="20">
        <name>[2Fe-2S] cluster</name>
        <dbReference type="ChEBI" id="CHEBI:190135"/>
    </cofactor>
    <text evidence="20">Binds 1 [2Fe-2S] cluster per subunit.</text>
</comment>
<keyword evidence="16" id="KW-0411">Iron-sulfur</keyword>
<sequence>MDKIQADRGRRRLLIGVTSAIGGVGVGALATPFVLSMLPSARAKAAGAPVEADISKVEPGMMVTQEWRGQPVWIINRTPAMMAQLEKNAHLLSDPNSDKSEQPEPCKNVARAMPGHDNMLVVVGICTHLGCSPTEKLKAGNEGGMGSDWPGGFLCPCHGSKYDLSARVFKNMPAPLNMRIPPYTYLDDQRLLIGANKKGG</sequence>
<dbReference type="PRINTS" id="PR00162">
    <property type="entry name" value="RIESKE"/>
</dbReference>
<dbReference type="PROSITE" id="PS51318">
    <property type="entry name" value="TAT"/>
    <property type="match status" value="1"/>
</dbReference>
<evidence type="ECO:0000256" key="7">
    <source>
        <dbReference type="ARBA" id="ARBA00022448"/>
    </source>
</evidence>
<gene>
    <name evidence="23" type="primary">petA</name>
    <name evidence="23" type="ORF">FEMY_02830</name>
</gene>
<keyword evidence="10" id="KW-0001">2Fe-2S</keyword>
<evidence type="ECO:0000256" key="8">
    <source>
        <dbReference type="ARBA" id="ARBA00022475"/>
    </source>
</evidence>
<dbReference type="PROSITE" id="PS51296">
    <property type="entry name" value="RIESKE"/>
    <property type="match status" value="1"/>
</dbReference>
<dbReference type="PANTHER" id="PTHR10134">
    <property type="entry name" value="CYTOCHROME B-C1 COMPLEX SUBUNIT RIESKE, MITOCHONDRIAL"/>
    <property type="match status" value="1"/>
</dbReference>
<reference evidence="23 24" key="1">
    <citation type="submission" date="2016-01" db="EMBL/GenBank/DDBJ databases">
        <title>Genome sequence of the acidophilic iron oxidising Ferrovum strain Z-31.</title>
        <authorList>
            <person name="Poehlein A."/>
            <person name="Ullrich S.R."/>
            <person name="Schloemann M."/>
            <person name="Muehling M."/>
            <person name="Daniel R."/>
        </authorList>
    </citation>
    <scope>NUCLEOTIDE SEQUENCE [LARGE SCALE GENOMIC DNA]</scope>
    <source>
        <strain evidence="23 24">Z-31</strain>
    </source>
</reference>
<evidence type="ECO:0000313" key="24">
    <source>
        <dbReference type="Proteomes" id="UP000075653"/>
    </source>
</evidence>
<dbReference type="EMBL" id="LRRD01000004">
    <property type="protein sequence ID" value="KXW59225.1"/>
    <property type="molecule type" value="Genomic_DNA"/>
</dbReference>
<evidence type="ECO:0000256" key="16">
    <source>
        <dbReference type="ARBA" id="ARBA00023014"/>
    </source>
</evidence>
<evidence type="ECO:0000256" key="14">
    <source>
        <dbReference type="ARBA" id="ARBA00022989"/>
    </source>
</evidence>
<keyword evidence="17 20" id="KW-0472">Membrane</keyword>
<dbReference type="EC" id="7.1.1.8" evidence="5 20"/>
<keyword evidence="23" id="KW-0560">Oxidoreductase</keyword>
<evidence type="ECO:0000259" key="22">
    <source>
        <dbReference type="PROSITE" id="PS51296"/>
    </source>
</evidence>
<evidence type="ECO:0000256" key="3">
    <source>
        <dbReference type="ARBA" id="ARBA00010651"/>
    </source>
</evidence>
<dbReference type="InterPro" id="IPR017941">
    <property type="entry name" value="Rieske_2Fe-2S"/>
</dbReference>
<protein>
    <recommendedName>
        <fullName evidence="6 20">Ubiquinol-cytochrome c reductase iron-sulfur subunit</fullName>
        <ecNumber evidence="5 20">7.1.1.8</ecNumber>
    </recommendedName>
</protein>
<dbReference type="InterPro" id="IPR005805">
    <property type="entry name" value="Rieske_Fe-S_prot_C"/>
</dbReference>
<dbReference type="NCBIfam" id="TIGR01416">
    <property type="entry name" value="Rieske_proteo"/>
    <property type="match status" value="1"/>
</dbReference>
<feature type="domain" description="Rieske" evidence="22">
    <location>
        <begin position="86"/>
        <end position="192"/>
    </location>
</feature>
<dbReference type="InterPro" id="IPR006317">
    <property type="entry name" value="Ubiquinol_cyt_c_Rdtase_Fe-S-su"/>
</dbReference>
<evidence type="ECO:0000256" key="11">
    <source>
        <dbReference type="ARBA" id="ARBA00022723"/>
    </source>
</evidence>
<dbReference type="GO" id="GO:0051537">
    <property type="term" value="F:2 iron, 2 sulfur cluster binding"/>
    <property type="evidence" value="ECO:0007669"/>
    <property type="project" value="UniProtKB-KW"/>
</dbReference>
<dbReference type="STRING" id="1789004.FEMY_02830"/>
<dbReference type="GO" id="GO:0005886">
    <property type="term" value="C:plasma membrane"/>
    <property type="evidence" value="ECO:0007669"/>
    <property type="project" value="UniProtKB-SubCell"/>
</dbReference>
<evidence type="ECO:0000256" key="2">
    <source>
        <dbReference type="ARBA" id="ARBA00004162"/>
    </source>
</evidence>
<comment type="miscellaneous">
    <text evidence="20">The Rieske protein is a high potential 2Fe-2S protein.</text>
</comment>
<keyword evidence="24" id="KW-1185">Reference proteome</keyword>
<dbReference type="PATRIC" id="fig|1789004.3.peg.284"/>
<dbReference type="InterPro" id="IPR014349">
    <property type="entry name" value="Rieske_Fe-S_prot"/>
</dbReference>
<dbReference type="RefSeq" id="WP_031596440.1">
    <property type="nucleotide sequence ID" value="NZ_JPOQ01000026.1"/>
</dbReference>
<dbReference type="GO" id="GO:0008121">
    <property type="term" value="F:quinol-cytochrome-c reductase activity"/>
    <property type="evidence" value="ECO:0007669"/>
    <property type="project" value="UniProtKB-EC"/>
</dbReference>
<dbReference type="Gene3D" id="2.102.10.10">
    <property type="entry name" value="Rieske [2Fe-2S] iron-sulphur domain"/>
    <property type="match status" value="1"/>
</dbReference>
<keyword evidence="7 20" id="KW-0813">Transport</keyword>
<keyword evidence="12" id="KW-1278">Translocase</keyword>
<comment type="subcellular location">
    <subcellularLocation>
        <location evidence="2">Cell membrane</location>
        <topology evidence="2">Single-pass membrane protein</topology>
    </subcellularLocation>
</comment>
<dbReference type="GO" id="GO:0046872">
    <property type="term" value="F:metal ion binding"/>
    <property type="evidence" value="ECO:0007669"/>
    <property type="project" value="UniProtKB-KW"/>
</dbReference>
<keyword evidence="9 20" id="KW-0812">Transmembrane</keyword>
<evidence type="ECO:0000256" key="5">
    <source>
        <dbReference type="ARBA" id="ARBA00012951"/>
    </source>
</evidence>
<dbReference type="Pfam" id="PF10399">
    <property type="entry name" value="UCR_Fe-S_N"/>
    <property type="match status" value="1"/>
</dbReference>
<dbReference type="Gene3D" id="1.20.5.510">
    <property type="entry name" value="Single helix bin"/>
    <property type="match status" value="1"/>
</dbReference>
<evidence type="ECO:0000256" key="21">
    <source>
        <dbReference type="RuleBase" id="RU004497"/>
    </source>
</evidence>
<evidence type="ECO:0000256" key="12">
    <source>
        <dbReference type="ARBA" id="ARBA00022967"/>
    </source>
</evidence>